<dbReference type="Proteomes" id="UP000000366">
    <property type="component" value="Chromosome"/>
</dbReference>
<reference evidence="1 2" key="1">
    <citation type="journal article" date="2007" name="J. Bacteriol.">
        <title>Whole-genome analysis of the methyl tert-butyl ether-degrading beta-proteobacterium Methylibium petroleiphilum PM1.</title>
        <authorList>
            <person name="Kane S.R."/>
            <person name="Chakicherla A.Y."/>
            <person name="Chain P.S.G."/>
            <person name="Schmidt R."/>
            <person name="Shin M.W."/>
            <person name="Legler T.C."/>
            <person name="Scow K.M."/>
            <person name="Larimer F.W."/>
            <person name="Lucas S.M."/>
            <person name="Richardson P.M."/>
            <person name="Hristova K.R."/>
        </authorList>
    </citation>
    <scope>NUCLEOTIDE SEQUENCE [LARGE SCALE GENOMIC DNA]</scope>
    <source>
        <strain evidence="2">ATCC BAA-1232 / LMG 22953 / PM1</strain>
    </source>
</reference>
<evidence type="ECO:0000313" key="1">
    <source>
        <dbReference type="EMBL" id="ABM94102.1"/>
    </source>
</evidence>
<keyword evidence="2" id="KW-1185">Reference proteome</keyword>
<sequence>MSDALLIGISARIYHPITPVADIGGIFTRTLHYLEQSVAHWVLQPDALALMIPPVEREGLLQPSEVSLADYAQRLDGLVLQGGADVAPESYGETPLAPAWAGDRVRDRYEIELFNAFVAAGKPVIGICRGCQLINVAFGGTLYQDISTQVPTAIAHVDDARYDNQFHEVSLVQGSRLAGLYPGTHRAEINSIHHQAIKDLGRELNIEAVAVPDGLIEAVRWRGSSYVFGMQWHPEFMAQRQLHPDQLDGRPILREFLDAARARRRA</sequence>
<proteinExistence type="predicted"/>
<dbReference type="GO" id="GO:0005829">
    <property type="term" value="C:cytosol"/>
    <property type="evidence" value="ECO:0007669"/>
    <property type="project" value="TreeGrafter"/>
</dbReference>
<evidence type="ECO:0000313" key="2">
    <source>
        <dbReference type="Proteomes" id="UP000000366"/>
    </source>
</evidence>
<dbReference type="PROSITE" id="PS51273">
    <property type="entry name" value="GATASE_TYPE_1"/>
    <property type="match status" value="1"/>
</dbReference>
<dbReference type="CDD" id="cd01745">
    <property type="entry name" value="GATase1_2"/>
    <property type="match status" value="1"/>
</dbReference>
<dbReference type="EMBL" id="CP000555">
    <property type="protein sequence ID" value="ABM94102.1"/>
    <property type="molecule type" value="Genomic_DNA"/>
</dbReference>
<dbReference type="SUPFAM" id="SSF52317">
    <property type="entry name" value="Class I glutamine amidotransferase-like"/>
    <property type="match status" value="1"/>
</dbReference>
<keyword evidence="1" id="KW-0808">Transferase</keyword>
<dbReference type="eggNOG" id="COG2071">
    <property type="taxonomic scope" value="Bacteria"/>
</dbReference>
<dbReference type="PANTHER" id="PTHR43235:SF1">
    <property type="entry name" value="GLUTAMINE AMIDOTRANSFERASE PB2B2.05-RELATED"/>
    <property type="match status" value="1"/>
</dbReference>
<dbReference type="HOGENOM" id="CLU_030756_2_1_4"/>
<dbReference type="InterPro" id="IPR011697">
    <property type="entry name" value="Peptidase_C26"/>
</dbReference>
<name>A2SEW3_METPP</name>
<organism evidence="1 2">
    <name type="scientific">Methylibium petroleiphilum (strain ATCC BAA-1232 / LMG 22953 / PM1)</name>
    <dbReference type="NCBI Taxonomy" id="420662"/>
    <lineage>
        <taxon>Bacteria</taxon>
        <taxon>Pseudomonadati</taxon>
        <taxon>Pseudomonadota</taxon>
        <taxon>Betaproteobacteria</taxon>
        <taxon>Burkholderiales</taxon>
        <taxon>Sphaerotilaceae</taxon>
        <taxon>Methylibium</taxon>
    </lineage>
</organism>
<dbReference type="GO" id="GO:0033969">
    <property type="term" value="F:gamma-glutamyl-gamma-aminobutyrate hydrolase activity"/>
    <property type="evidence" value="ECO:0007669"/>
    <property type="project" value="TreeGrafter"/>
</dbReference>
<protein>
    <submittedName>
        <fullName evidence="1">Putative transferase</fullName>
    </submittedName>
</protein>
<dbReference type="PANTHER" id="PTHR43235">
    <property type="entry name" value="GLUTAMINE AMIDOTRANSFERASE PB2B2.05-RELATED"/>
    <property type="match status" value="1"/>
</dbReference>
<dbReference type="STRING" id="420662.Mpe_A1141"/>
<dbReference type="AlphaFoldDB" id="A2SEW3"/>
<dbReference type="RefSeq" id="WP_011828739.1">
    <property type="nucleotide sequence ID" value="NC_008825.1"/>
</dbReference>
<dbReference type="GO" id="GO:0006598">
    <property type="term" value="P:polyamine catabolic process"/>
    <property type="evidence" value="ECO:0007669"/>
    <property type="project" value="TreeGrafter"/>
</dbReference>
<dbReference type="Gene3D" id="3.40.50.880">
    <property type="match status" value="1"/>
</dbReference>
<dbReference type="InterPro" id="IPR044668">
    <property type="entry name" value="PuuD-like"/>
</dbReference>
<dbReference type="KEGG" id="mpt:Mpe_A1141"/>
<accession>A2SEW3</accession>
<gene>
    <name evidence="1" type="ordered locus">Mpe_A1141</name>
</gene>
<dbReference type="InterPro" id="IPR029062">
    <property type="entry name" value="Class_I_gatase-like"/>
</dbReference>
<dbReference type="Pfam" id="PF07722">
    <property type="entry name" value="Peptidase_C26"/>
    <property type="match status" value="1"/>
</dbReference>
<dbReference type="GO" id="GO:0016740">
    <property type="term" value="F:transferase activity"/>
    <property type="evidence" value="ECO:0007669"/>
    <property type="project" value="UniProtKB-KW"/>
</dbReference>